<feature type="domain" description="CopC" evidence="7">
    <location>
        <begin position="24"/>
        <end position="117"/>
    </location>
</feature>
<keyword evidence="5" id="KW-0472">Membrane</keyword>
<dbReference type="GO" id="GO:0005507">
    <property type="term" value="F:copper ion binding"/>
    <property type="evidence" value="ECO:0007669"/>
    <property type="project" value="InterPro"/>
</dbReference>
<feature type="signal peptide" evidence="6">
    <location>
        <begin position="1"/>
        <end position="23"/>
    </location>
</feature>
<evidence type="ECO:0000259" key="7">
    <source>
        <dbReference type="Pfam" id="PF04234"/>
    </source>
</evidence>
<feature type="transmembrane region" description="Helical" evidence="5">
    <location>
        <begin position="140"/>
        <end position="162"/>
    </location>
</feature>
<keyword evidence="3 6" id="KW-0732">Signal</keyword>
<evidence type="ECO:0000313" key="8">
    <source>
        <dbReference type="EMBL" id="MBB4692087.1"/>
    </source>
</evidence>
<dbReference type="AlphaFoldDB" id="A0A7W7CP31"/>
<dbReference type="GO" id="GO:0006825">
    <property type="term" value="P:copper ion transport"/>
    <property type="evidence" value="ECO:0007669"/>
    <property type="project" value="InterPro"/>
</dbReference>
<accession>A0A7W7CP31</accession>
<name>A0A7W7CP31_9ACTN</name>
<dbReference type="InterPro" id="IPR007348">
    <property type="entry name" value="CopC_dom"/>
</dbReference>
<sequence>MRRVLAALVVVVAVLSPSSPAWAHAQLLSSVPAAGAVLPASPGLVTLRFSEELNPSFTTVVVSDAAQRRVPAGQPVIAAATATVAVESPVADGAYTVAYRVVSKDGHTVQGSYPFTVGAAPPAVPPAQAVAGTGSGGVPAAVLAGVVVVGVLLVGLAAYFLLTARRRVGRVQGPGGV</sequence>
<evidence type="ECO:0000256" key="1">
    <source>
        <dbReference type="ARBA" id="ARBA00004196"/>
    </source>
</evidence>
<keyword evidence="2" id="KW-0479">Metal-binding</keyword>
<dbReference type="PANTHER" id="PTHR34820:SF4">
    <property type="entry name" value="INNER MEMBRANE PROTEIN YEBZ"/>
    <property type="match status" value="1"/>
</dbReference>
<dbReference type="EMBL" id="JACHMF010000001">
    <property type="protein sequence ID" value="MBB4692087.1"/>
    <property type="molecule type" value="Genomic_DNA"/>
</dbReference>
<dbReference type="InterPro" id="IPR032694">
    <property type="entry name" value="CopC/D"/>
</dbReference>
<evidence type="ECO:0000256" key="5">
    <source>
        <dbReference type="SAM" id="Phobius"/>
    </source>
</evidence>
<dbReference type="PANTHER" id="PTHR34820">
    <property type="entry name" value="INNER MEMBRANE PROTEIN YEBZ"/>
    <property type="match status" value="1"/>
</dbReference>
<protein>
    <submittedName>
        <fullName evidence="8">Methionine-rich copper-binding protein CopC</fullName>
    </submittedName>
</protein>
<keyword evidence="4" id="KW-0186">Copper</keyword>
<dbReference type="GO" id="GO:0005886">
    <property type="term" value="C:plasma membrane"/>
    <property type="evidence" value="ECO:0007669"/>
    <property type="project" value="TreeGrafter"/>
</dbReference>
<reference evidence="8 9" key="1">
    <citation type="submission" date="2020-08" db="EMBL/GenBank/DDBJ databases">
        <title>Sequencing the genomes of 1000 actinobacteria strains.</title>
        <authorList>
            <person name="Klenk H.-P."/>
        </authorList>
    </citation>
    <scope>NUCLEOTIDE SEQUENCE [LARGE SCALE GENOMIC DNA]</scope>
    <source>
        <strain evidence="8 9">DSM 45518</strain>
    </source>
</reference>
<evidence type="ECO:0000256" key="4">
    <source>
        <dbReference type="ARBA" id="ARBA00023008"/>
    </source>
</evidence>
<dbReference type="Gene3D" id="2.60.40.1220">
    <property type="match status" value="1"/>
</dbReference>
<dbReference type="SUPFAM" id="SSF81296">
    <property type="entry name" value="E set domains"/>
    <property type="match status" value="1"/>
</dbReference>
<evidence type="ECO:0000313" key="9">
    <source>
        <dbReference type="Proteomes" id="UP000542742"/>
    </source>
</evidence>
<gene>
    <name evidence="8" type="ORF">BKA14_002235</name>
</gene>
<dbReference type="Pfam" id="PF04234">
    <property type="entry name" value="CopC"/>
    <property type="match status" value="1"/>
</dbReference>
<dbReference type="GO" id="GO:0042597">
    <property type="term" value="C:periplasmic space"/>
    <property type="evidence" value="ECO:0007669"/>
    <property type="project" value="InterPro"/>
</dbReference>
<evidence type="ECO:0000256" key="6">
    <source>
        <dbReference type="SAM" id="SignalP"/>
    </source>
</evidence>
<evidence type="ECO:0000256" key="3">
    <source>
        <dbReference type="ARBA" id="ARBA00022729"/>
    </source>
</evidence>
<feature type="chain" id="PRO_5031188932" evidence="6">
    <location>
        <begin position="24"/>
        <end position="177"/>
    </location>
</feature>
<keyword evidence="5" id="KW-0812">Transmembrane</keyword>
<dbReference type="GO" id="GO:0046688">
    <property type="term" value="P:response to copper ion"/>
    <property type="evidence" value="ECO:0007669"/>
    <property type="project" value="InterPro"/>
</dbReference>
<dbReference type="Proteomes" id="UP000542742">
    <property type="component" value="Unassembled WGS sequence"/>
</dbReference>
<dbReference type="RefSeq" id="WP_184950853.1">
    <property type="nucleotide sequence ID" value="NZ_BOMC01000001.1"/>
</dbReference>
<comment type="subcellular location">
    <subcellularLocation>
        <location evidence="1">Cell envelope</location>
    </subcellularLocation>
</comment>
<proteinExistence type="predicted"/>
<comment type="caution">
    <text evidence="8">The sequence shown here is derived from an EMBL/GenBank/DDBJ whole genome shotgun (WGS) entry which is preliminary data.</text>
</comment>
<organism evidence="8 9">
    <name type="scientific">Paractinoplanes abujensis</name>
    <dbReference type="NCBI Taxonomy" id="882441"/>
    <lineage>
        <taxon>Bacteria</taxon>
        <taxon>Bacillati</taxon>
        <taxon>Actinomycetota</taxon>
        <taxon>Actinomycetes</taxon>
        <taxon>Micromonosporales</taxon>
        <taxon>Micromonosporaceae</taxon>
        <taxon>Paractinoplanes</taxon>
    </lineage>
</organism>
<dbReference type="InterPro" id="IPR014756">
    <property type="entry name" value="Ig_E-set"/>
</dbReference>
<dbReference type="GO" id="GO:0030313">
    <property type="term" value="C:cell envelope"/>
    <property type="evidence" value="ECO:0007669"/>
    <property type="project" value="UniProtKB-SubCell"/>
</dbReference>
<keyword evidence="5" id="KW-1133">Transmembrane helix</keyword>
<evidence type="ECO:0000256" key="2">
    <source>
        <dbReference type="ARBA" id="ARBA00022723"/>
    </source>
</evidence>
<keyword evidence="9" id="KW-1185">Reference proteome</keyword>
<dbReference type="InterPro" id="IPR014755">
    <property type="entry name" value="Cu-Rt/internalin_Ig-like"/>
</dbReference>